<name>A0A8H4AU13_GIGMA</name>
<evidence type="ECO:0000313" key="1">
    <source>
        <dbReference type="EMBL" id="KAF0532275.1"/>
    </source>
</evidence>
<gene>
    <name evidence="1" type="ORF">F8M41_011389</name>
</gene>
<sequence length="131" mass="15215">MVKYTLSGKRLLSMKKVVKNGDQSGTNAKSAEYVGDADKAFIARQCYQKRIDAEKDKHKVSICYQKYVDKRCTNKTYINHQYDEVKAEKNITRIDDLKGQNDLGCDDTRMWNVELKVNFSDQVLTQTLMEY</sequence>
<dbReference type="AlphaFoldDB" id="A0A8H4AU13"/>
<organism evidence="1 2">
    <name type="scientific">Gigaspora margarita</name>
    <dbReference type="NCBI Taxonomy" id="4874"/>
    <lineage>
        <taxon>Eukaryota</taxon>
        <taxon>Fungi</taxon>
        <taxon>Fungi incertae sedis</taxon>
        <taxon>Mucoromycota</taxon>
        <taxon>Glomeromycotina</taxon>
        <taxon>Glomeromycetes</taxon>
        <taxon>Diversisporales</taxon>
        <taxon>Gigasporaceae</taxon>
        <taxon>Gigaspora</taxon>
    </lineage>
</organism>
<evidence type="ECO:0000313" key="2">
    <source>
        <dbReference type="Proteomes" id="UP000439903"/>
    </source>
</evidence>
<dbReference type="EMBL" id="WTPW01000234">
    <property type="protein sequence ID" value="KAF0532275.1"/>
    <property type="molecule type" value="Genomic_DNA"/>
</dbReference>
<proteinExistence type="predicted"/>
<reference evidence="1 2" key="1">
    <citation type="journal article" date="2019" name="Environ. Microbiol.">
        <title>At the nexus of three kingdoms: the genome of the mycorrhizal fungus Gigaspora margarita provides insights into plant, endobacterial and fungal interactions.</title>
        <authorList>
            <person name="Venice F."/>
            <person name="Ghignone S."/>
            <person name="Salvioli di Fossalunga A."/>
            <person name="Amselem J."/>
            <person name="Novero M."/>
            <person name="Xianan X."/>
            <person name="Sedzielewska Toro K."/>
            <person name="Morin E."/>
            <person name="Lipzen A."/>
            <person name="Grigoriev I.V."/>
            <person name="Henrissat B."/>
            <person name="Martin F.M."/>
            <person name="Bonfante P."/>
        </authorList>
    </citation>
    <scope>NUCLEOTIDE SEQUENCE [LARGE SCALE GENOMIC DNA]</scope>
    <source>
        <strain evidence="1 2">BEG34</strain>
    </source>
</reference>
<protein>
    <submittedName>
        <fullName evidence="1">Uncharacterized protein</fullName>
    </submittedName>
</protein>
<keyword evidence="2" id="KW-1185">Reference proteome</keyword>
<accession>A0A8H4AU13</accession>
<dbReference type="Proteomes" id="UP000439903">
    <property type="component" value="Unassembled WGS sequence"/>
</dbReference>
<comment type="caution">
    <text evidence="1">The sequence shown here is derived from an EMBL/GenBank/DDBJ whole genome shotgun (WGS) entry which is preliminary data.</text>
</comment>